<name>A0ABS8WW34_DATST</name>
<organism evidence="1 2">
    <name type="scientific">Datura stramonium</name>
    <name type="common">Jimsonweed</name>
    <name type="synonym">Common thornapple</name>
    <dbReference type="NCBI Taxonomy" id="4076"/>
    <lineage>
        <taxon>Eukaryota</taxon>
        <taxon>Viridiplantae</taxon>
        <taxon>Streptophyta</taxon>
        <taxon>Embryophyta</taxon>
        <taxon>Tracheophyta</taxon>
        <taxon>Spermatophyta</taxon>
        <taxon>Magnoliopsida</taxon>
        <taxon>eudicotyledons</taxon>
        <taxon>Gunneridae</taxon>
        <taxon>Pentapetalae</taxon>
        <taxon>asterids</taxon>
        <taxon>lamiids</taxon>
        <taxon>Solanales</taxon>
        <taxon>Solanaceae</taxon>
        <taxon>Solanoideae</taxon>
        <taxon>Datureae</taxon>
        <taxon>Datura</taxon>
    </lineage>
</organism>
<proteinExistence type="predicted"/>
<evidence type="ECO:0000313" key="2">
    <source>
        <dbReference type="Proteomes" id="UP000823775"/>
    </source>
</evidence>
<dbReference type="Proteomes" id="UP000823775">
    <property type="component" value="Unassembled WGS sequence"/>
</dbReference>
<comment type="caution">
    <text evidence="1">The sequence shown here is derived from an EMBL/GenBank/DDBJ whole genome shotgun (WGS) entry which is preliminary data.</text>
</comment>
<dbReference type="EMBL" id="JACEIK010011681">
    <property type="protein sequence ID" value="MCE3215829.1"/>
    <property type="molecule type" value="Genomic_DNA"/>
</dbReference>
<reference evidence="1 2" key="1">
    <citation type="journal article" date="2021" name="BMC Genomics">
        <title>Datura genome reveals duplications of psychoactive alkaloid biosynthetic genes and high mutation rate following tissue culture.</title>
        <authorList>
            <person name="Rajewski A."/>
            <person name="Carter-House D."/>
            <person name="Stajich J."/>
            <person name="Litt A."/>
        </authorList>
    </citation>
    <scope>NUCLEOTIDE SEQUENCE [LARGE SCALE GENOMIC DNA]</scope>
    <source>
        <strain evidence="1">AR-01</strain>
    </source>
</reference>
<keyword evidence="2" id="KW-1185">Reference proteome</keyword>
<sequence>MCSAKWMILKVIYLLSLILFISNSVNFSEGRLLLSTNNPPAEAPQFPINVPVIFEDSLDVAPISPQIPLFSDDDTDTVLAPASTPTDPMV</sequence>
<protein>
    <submittedName>
        <fullName evidence="1">Uncharacterized protein</fullName>
    </submittedName>
</protein>
<accession>A0ABS8WW34</accession>
<evidence type="ECO:0000313" key="1">
    <source>
        <dbReference type="EMBL" id="MCE3215829.1"/>
    </source>
</evidence>
<gene>
    <name evidence="1" type="ORF">HAX54_003663</name>
</gene>